<dbReference type="InterPro" id="IPR000297">
    <property type="entry name" value="PPIase_PpiC"/>
</dbReference>
<dbReference type="Pfam" id="PF13623">
    <property type="entry name" value="SurA_N_2"/>
    <property type="match status" value="1"/>
</dbReference>
<keyword evidence="6" id="KW-0472">Membrane</keyword>
<evidence type="ECO:0000313" key="13">
    <source>
        <dbReference type="EMBL" id="QSE98738.1"/>
    </source>
</evidence>
<evidence type="ECO:0000313" key="14">
    <source>
        <dbReference type="Proteomes" id="UP000662783"/>
    </source>
</evidence>
<dbReference type="PROSITE" id="PS50198">
    <property type="entry name" value="PPIC_PPIASE_2"/>
    <property type="match status" value="2"/>
</dbReference>
<dbReference type="InterPro" id="IPR027304">
    <property type="entry name" value="Trigger_fact/SurA_dom_sf"/>
</dbReference>
<feature type="domain" description="PpiC" evidence="12">
    <location>
        <begin position="555"/>
        <end position="648"/>
    </location>
</feature>
<accession>A0A974WJ59</accession>
<dbReference type="GO" id="GO:0005886">
    <property type="term" value="C:plasma membrane"/>
    <property type="evidence" value="ECO:0007669"/>
    <property type="project" value="UniProtKB-SubCell"/>
</dbReference>
<sequence length="695" mass="77149">MAVINTLRNKMGKFIVAAVAIAIMSFVLADLLGPNSSLMGGGNDVGEIAGETISLKEFQATVQERESSYILNFNRQPTERERPTLRQQAWDLLISKYAFDKQYDEVGVQVTDDEIWDMLQGKNINPSLEQAFTNPETGEYDRNQFMTYLQQLPSLDANARMRWEVFKNELIQSRVRLKYENLLTKTNYVTTAEAQREYQAQNNVAEVKYLYIPYYTVSDSLISLDDSKMKEYYNKNKDRYKIEATRSLKYVAFDITPSAADTAFVKEELLQLVDDFKTAENDSVFASLNSDDLTSFGNYNPGNLPVQLKANISNLSKGDVRGPYLDAEGFKLYKITDIYEDSVSYAKASHILLKGDDDETKAKAQGILNDIKNGADFAEMAKEHGTDGTSSRGGDLGWFGTGKMVAEFEEAVFNANEKGLINNLVKTQFGYHIINVTETKTNTAYKVATVAREILPGDETINEAFTKADLFASSVDDLESFESQAAADSVQVMTANNLKANDRRVGTLGDARQIVQWVFSDASEGEVSEVYELDEAYVVAVMTDEVEEGTKPFEMVKNEIGVIIRKEAKAKVITDKLSSLSGTLDEKAAAYGDDANVYSSSALQLSATSIPSVGFDPKAVGAAFALESGETGAPIEGENGVIVFKMENKTIAPEIADYATYRDQVQQKANSQVSYGITEAIKEHADIQDERYKFY</sequence>
<protein>
    <recommendedName>
        <fullName evidence="9">Periplasmic chaperone PpiD</fullName>
    </recommendedName>
    <alternativeName>
        <fullName evidence="10">Periplasmic folding chaperone</fullName>
    </alternativeName>
</protein>
<evidence type="ECO:0000256" key="7">
    <source>
        <dbReference type="ARBA" id="ARBA00023186"/>
    </source>
</evidence>
<keyword evidence="2" id="KW-1003">Cell membrane</keyword>
<dbReference type="KEGG" id="fuv:JR347_06565"/>
<dbReference type="PANTHER" id="PTHR47529:SF1">
    <property type="entry name" value="PERIPLASMIC CHAPERONE PPID"/>
    <property type="match status" value="1"/>
</dbReference>
<dbReference type="AlphaFoldDB" id="A0A974WJ59"/>
<dbReference type="PANTHER" id="PTHR47529">
    <property type="entry name" value="PEPTIDYL-PROLYL CIS-TRANS ISOMERASE D"/>
    <property type="match status" value="1"/>
</dbReference>
<evidence type="ECO:0000256" key="5">
    <source>
        <dbReference type="ARBA" id="ARBA00022989"/>
    </source>
</evidence>
<reference evidence="13" key="1">
    <citation type="submission" date="2021-02" db="EMBL/GenBank/DDBJ databases">
        <title>Fulvivirga sp. S481 isolated from sea water.</title>
        <authorList>
            <person name="Bae S.S."/>
            <person name="Baek K."/>
        </authorList>
    </citation>
    <scope>NUCLEOTIDE SEQUENCE</scope>
    <source>
        <strain evidence="13">S481</strain>
    </source>
</reference>
<dbReference type="InterPro" id="IPR052029">
    <property type="entry name" value="PpiD_chaperone"/>
</dbReference>
<evidence type="ECO:0000256" key="11">
    <source>
        <dbReference type="PROSITE-ProRule" id="PRU00278"/>
    </source>
</evidence>
<evidence type="ECO:0000259" key="12">
    <source>
        <dbReference type="PROSITE" id="PS50198"/>
    </source>
</evidence>
<dbReference type="InterPro" id="IPR046357">
    <property type="entry name" value="PPIase_dom_sf"/>
</dbReference>
<organism evidence="13 14">
    <name type="scientific">Fulvivirga lutea</name>
    <dbReference type="NCBI Taxonomy" id="2810512"/>
    <lineage>
        <taxon>Bacteria</taxon>
        <taxon>Pseudomonadati</taxon>
        <taxon>Bacteroidota</taxon>
        <taxon>Cytophagia</taxon>
        <taxon>Cytophagales</taxon>
        <taxon>Fulvivirgaceae</taxon>
        <taxon>Fulvivirga</taxon>
    </lineage>
</organism>
<keyword evidence="7" id="KW-0143">Chaperone</keyword>
<evidence type="ECO:0000256" key="1">
    <source>
        <dbReference type="ARBA" id="ARBA00004382"/>
    </source>
</evidence>
<dbReference type="EMBL" id="CP070608">
    <property type="protein sequence ID" value="QSE98738.1"/>
    <property type="molecule type" value="Genomic_DNA"/>
</dbReference>
<evidence type="ECO:0000256" key="9">
    <source>
        <dbReference type="ARBA" id="ARBA00040743"/>
    </source>
</evidence>
<feature type="domain" description="PpiC" evidence="12">
    <location>
        <begin position="343"/>
        <end position="438"/>
    </location>
</feature>
<evidence type="ECO:0000256" key="8">
    <source>
        <dbReference type="ARBA" id="ARBA00038408"/>
    </source>
</evidence>
<evidence type="ECO:0000256" key="10">
    <source>
        <dbReference type="ARBA" id="ARBA00042775"/>
    </source>
</evidence>
<keyword evidence="4" id="KW-0812">Transmembrane</keyword>
<keyword evidence="11" id="KW-0413">Isomerase</keyword>
<dbReference type="SUPFAM" id="SSF109998">
    <property type="entry name" value="Triger factor/SurA peptide-binding domain-like"/>
    <property type="match status" value="1"/>
</dbReference>
<keyword evidence="3" id="KW-0997">Cell inner membrane</keyword>
<dbReference type="GO" id="GO:0003755">
    <property type="term" value="F:peptidyl-prolyl cis-trans isomerase activity"/>
    <property type="evidence" value="ECO:0007669"/>
    <property type="project" value="UniProtKB-KW"/>
</dbReference>
<dbReference type="Proteomes" id="UP000662783">
    <property type="component" value="Chromosome"/>
</dbReference>
<keyword evidence="11" id="KW-0697">Rotamase</keyword>
<evidence type="ECO:0000256" key="4">
    <source>
        <dbReference type="ARBA" id="ARBA00022692"/>
    </source>
</evidence>
<evidence type="ECO:0000256" key="6">
    <source>
        <dbReference type="ARBA" id="ARBA00023136"/>
    </source>
</evidence>
<evidence type="ECO:0000256" key="2">
    <source>
        <dbReference type="ARBA" id="ARBA00022475"/>
    </source>
</evidence>
<evidence type="ECO:0000256" key="3">
    <source>
        <dbReference type="ARBA" id="ARBA00022519"/>
    </source>
</evidence>
<dbReference type="Pfam" id="PF13616">
    <property type="entry name" value="Rotamase_3"/>
    <property type="match status" value="1"/>
</dbReference>
<name>A0A974WJ59_9BACT</name>
<dbReference type="Gene3D" id="3.10.50.40">
    <property type="match status" value="1"/>
</dbReference>
<dbReference type="SUPFAM" id="SSF54534">
    <property type="entry name" value="FKBP-like"/>
    <property type="match status" value="1"/>
</dbReference>
<gene>
    <name evidence="13" type="ORF">JR347_06565</name>
</gene>
<comment type="similarity">
    <text evidence="8">Belongs to the PpiD chaperone family.</text>
</comment>
<comment type="subcellular location">
    <subcellularLocation>
        <location evidence="1">Cell inner membrane</location>
        <topology evidence="1">Single-pass type II membrane protein</topology>
        <orientation evidence="1">Periplasmic side</orientation>
    </subcellularLocation>
</comment>
<keyword evidence="14" id="KW-1185">Reference proteome</keyword>
<keyword evidence="5" id="KW-1133">Transmembrane helix</keyword>
<dbReference type="RefSeq" id="WP_205723252.1">
    <property type="nucleotide sequence ID" value="NZ_CP070608.1"/>
</dbReference>
<proteinExistence type="inferred from homology"/>